<dbReference type="InterPro" id="IPR002126">
    <property type="entry name" value="Cadherin-like_dom"/>
</dbReference>
<dbReference type="GO" id="GO:0005509">
    <property type="term" value="F:calcium ion binding"/>
    <property type="evidence" value="ECO:0007669"/>
    <property type="project" value="UniProtKB-UniRule"/>
</dbReference>
<dbReference type="PROSITE" id="PS00232">
    <property type="entry name" value="CADHERIN_1"/>
    <property type="match status" value="2"/>
</dbReference>
<keyword evidence="17" id="KW-1185">Reference proteome</keyword>
<feature type="compositionally biased region" description="Basic residues" evidence="13">
    <location>
        <begin position="1493"/>
        <end position="1511"/>
    </location>
</feature>
<feature type="region of interest" description="Disordered" evidence="13">
    <location>
        <begin position="2238"/>
        <end position="2846"/>
    </location>
</feature>
<feature type="domain" description="Cadherin" evidence="15">
    <location>
        <begin position="370"/>
        <end position="486"/>
    </location>
</feature>
<evidence type="ECO:0000256" key="14">
    <source>
        <dbReference type="SAM" id="SignalP"/>
    </source>
</evidence>
<feature type="region of interest" description="Disordered" evidence="13">
    <location>
        <begin position="2929"/>
        <end position="2977"/>
    </location>
</feature>
<evidence type="ECO:0000256" key="6">
    <source>
        <dbReference type="ARBA" id="ARBA00022837"/>
    </source>
</evidence>
<dbReference type="InterPro" id="IPR039808">
    <property type="entry name" value="Cadherin"/>
</dbReference>
<dbReference type="CDD" id="cd11304">
    <property type="entry name" value="Cadherin_repeat"/>
    <property type="match status" value="5"/>
</dbReference>
<feature type="compositionally biased region" description="Basic residues" evidence="13">
    <location>
        <begin position="2701"/>
        <end position="2716"/>
    </location>
</feature>
<feature type="compositionally biased region" description="Low complexity" evidence="13">
    <location>
        <begin position="2375"/>
        <end position="2394"/>
    </location>
</feature>
<feature type="compositionally biased region" description="Low complexity" evidence="13">
    <location>
        <begin position="1692"/>
        <end position="1706"/>
    </location>
</feature>
<evidence type="ECO:0000256" key="10">
    <source>
        <dbReference type="ARBA" id="ARBA00059331"/>
    </source>
</evidence>
<comment type="subcellular location">
    <subcellularLocation>
        <location evidence="1">Cell membrane</location>
        <topology evidence="1">Single-pass type I membrane protein</topology>
    </subcellularLocation>
</comment>
<dbReference type="SUPFAM" id="SSF58113">
    <property type="entry name" value="Apolipoprotein A-I"/>
    <property type="match status" value="1"/>
</dbReference>
<feature type="compositionally biased region" description="Polar residues" evidence="13">
    <location>
        <begin position="2415"/>
        <end position="2441"/>
    </location>
</feature>
<dbReference type="FunFam" id="2.60.40.60:FF:000020">
    <property type="entry name" value="Dachsous cadherin-related 1b"/>
    <property type="match status" value="1"/>
</dbReference>
<feature type="compositionally biased region" description="Pro residues" evidence="13">
    <location>
        <begin position="2933"/>
        <end position="2942"/>
    </location>
</feature>
<feature type="domain" description="Cadherin" evidence="15">
    <location>
        <begin position="487"/>
        <end position="593"/>
    </location>
</feature>
<feature type="compositionally biased region" description="Basic and acidic residues" evidence="13">
    <location>
        <begin position="2872"/>
        <end position="2881"/>
    </location>
</feature>
<evidence type="ECO:0000256" key="1">
    <source>
        <dbReference type="ARBA" id="ARBA00004251"/>
    </source>
</evidence>
<evidence type="ECO:0000256" key="11">
    <source>
        <dbReference type="PROSITE-ProRule" id="PRU00043"/>
    </source>
</evidence>
<dbReference type="GeneID" id="107980815"/>
<proteinExistence type="predicted"/>
<feature type="region of interest" description="Disordered" evidence="13">
    <location>
        <begin position="2161"/>
        <end position="2201"/>
    </location>
</feature>
<feature type="compositionally biased region" description="Basic and acidic residues" evidence="13">
    <location>
        <begin position="1585"/>
        <end position="1615"/>
    </location>
</feature>
<sequence>MRMAEEWLKTWICLSCLFAWTTHAARPRFDVSTDMGMVLVPADAEVDTAIFRLRATDQDADFPLVFEIIATTSPIVRVENLPCTLYNKVCQANVILTRRLVPGRLHDFVVRVRDSKGDVNSMQATISVTNSTTPRDKIFPHLPSLIMVPEDTKPEKELDYLLVESNPWSGKPVYIELWQPKELFKIRQRQMGSQTKGIITLIGELDFETQSMYTLTMYATDPYTEPGKDTRNIAGVNVVVVVQDVQDVPPIFTLAPPLTKINNTVKPGDVILRVHAEDGDKGVPREVTYGLISEGNPFTPFFNVSETTGEIILSRPLEELTKITHVGAPIVLKIVAEEIRTTRDEPPAQATVVELGLLLGEPGNSPPYFENDNYMAWIDENAEPGTIIVFSDAYSTRVKDEDIGKAGVFALKLENNNGTFEISPAVAERNANFVITVRDNSMIDYEKFKSLRFKIVAQEVGPATNLSTSVPVTIFLRDVNDNPPTFDVPVYEVTLSENASAGTRVVQVHATDIDAGAFGRIQYTKIIGDGSAAFEMNPDSGMIAVSMGSILDREQTAKLELTVEARDEDGRGMRGIAALMVNILDVNDNAPVFDKAIYEFLLNSELTNFTMPAIIKAVDTDAEPPNNVVRYEIVHGNYENKFQLNEETGELMLREPINKARKARHSNIVGNVTLNNMRKQFRVSDAETPNNQTANTTETLTPASNSTFRDFHLLNNLTEADLDLMNQDRRRRAEDSPLFILTARAYDLGVPHLSNVAQIRIMRPSSAFARIVMFVMPGENPDPKKTAETLATITGSKVVIQEIKPYFSQIDPGTDSGKRSVVVARVEQNGPGTLVDVEKIRASLEANGFGIISGMDTEGLDSPAIHEQPHDSNSGKTTSRNVSVIGSNSEEVTVYRAENKLLTWLLVFLGLLLLAAIITLIVCCICPSCPFYMEPRKRRIHSSETLVIRSDGRPKRHTHRKPIKLIDGYSSERKEAWSADPARQNWQFNRRNTKNLGIASLPGDVLPGHQHPDIERMNRGAASLRNVPVDPAVFGEHVIHQTRVIPMPAVGGGVEDEQRIYMEDVEAQQQQQRSYEQAELDSLRRHELERGSDGVLRNEAMVAAAARQVREQHFYRDGNAEVLRLVTRGEIEDRDRGQKELYHTNGKDILLQRFIEDQKLRRSQDLRDSFHESLHEADVDRSMESQQRAMNETTEILILPERLELQRQPSCNPRQYQQEQMLTADVQRLIVERNYNPKNEVAEEYTGGLRAAMRDAETLATVAGDPESNATYVVHDAELVRQNALLTRLLLEKEARGLNVPVVDSSSFLETQSLPGQVAIATQTDRTAATQTEFIARSRSDNEESEEDPRLRRKSKLKAGANRLETKEDFKKMKTIWVRTPIPEESRALSGSKKATPTRTRIEVLESHKVSISPDVLKEISNSLKSGDSDAGNEDDEDEEAPLAQPPQAQAKPDKSRKVATKTVCTSKKKVKESRVDDTSTTPSPDTKEKKPLPKGKIHKKIEKPPRKKLQKSIEAEKSHFMEPSFRVLEREISSFQQKIRQFGDKKFKMLKKDDSGKKDKESEDDEAAGYKKCEVTVTRTKKSVSRETSPHKISVEQKTKTSEEESYTRVEKVTRPQRHTSSSDLEDFDKSKIQSADHKEKMIRYEPSKMQTRSRSQLRRQTHLENSDTKSGTEKTEKSEDSESKTENTKETSSSAEAKTDSSSSREIGKTQKQAEDEKVRRPQTQEKKCVQSQKITTRVRPSGTVDIKRKITSMRSKTVEEPTKRPFKREEKAVKSMTSDESRLTSPTKSKESVYHKKSGTSEEDKSNGDCKSSMSKDSMAIDLDKFVKDVRGVVEKEISSFTQAAKDALNINKPESSADDKKQDSKNTSRQTDTHKTSMEIKEKSQSVDAAKRRSDMKSTEKERMFKSMESKDKRERLKSQREKSKSTESAMEKSDDAISFIVVSDHGKKHEDPMKKNSKWREDVVTSASDASSSDASTKNVASKVSQKIDNTIKSVTEKINNAKDALSDKMEEAKQKIANAIHEDTKAVSDNVEKAEQTVSIKIDETKNIVTNEISKVQQIESSFINKTNEAVVNTIDETKQAVSDHMDETHKIVSDQIDETNKTISEEINDTKKVASDQIDKTKRSVTDRIDETKKNVKDTIDETKKMVAEKIDETKKSISDKIQRSISKSDEDGQTIDAEKQVSAEKKEGTSISSVDRILETSKYLATNLVDTTVDASNKAVLAAQEKAEEVENALSNTDLLKSVSTSLPDEMKEEDEKNASKTPGAISEYQMKEMKDAQSTEPNKKQISDEATPSSNIAEIKDMTKELLDMDKMEASKQSTSKTESITTLSFSLQEKETTSETTQMKQAKELQQTPPEAPLNKEDSTSSNNANKGEEAAAAAESSTAMTQLKQMEAAALHPTDKKDSASANGNSDKTPETTTSQVSPEKQQGQTAAPEIAPADLENRDEVVPGEKSKSEKPKSPIKVPKKPMLTITTTESTAEEETEEDDDDTSSVSDISSKTALRMQPYGTPRHSISSDGEDHVAGKTLLGVKSDGKPRQKWSSSQRDPLLKVEASQQQSREAASKAVFPQKIEVTPIDKPKSSGSKTSPEQTKAPKSNVKESHGGVGHAEAKALETSDSKQRADPVRTRPVIVAVRKKENLRTDHFSRHTETRKTSPHREKSGSIPRPQPTDDDNRTKSNTSTTTTTSTSIRSRHLKLHVSHSHHQPKPGAVEVSSRNHSPMRGEKDEHQGASPKIIDHGKDPEIANARSRYMAWYQQKRAEMEKKRREKKEAEEEQQRPKWLKKPTGAKSRKAKSAEDAKADDEAKGSRSRERAKSSSEAAAAQSTTPRGGLRVSRLRIRPLVNVESEQLKAIVRQGRKLRRAEGGAREEDPPVQIFAPEKPVQVEAEGTLAQTMQLEPRHHLTQHSEYKYEKTVMQPMPFYLHPPPPVPHPSPEHFQDDSSDSRRLDDDLDSGIAVSLQSGAGNTRLRHQQLLEKKSVFDIAYSEAAPTQLRSDSSTPPS</sequence>
<keyword evidence="9" id="KW-0472">Membrane</keyword>
<keyword evidence="3" id="KW-0812">Transmembrane</keyword>
<evidence type="ECO:0000256" key="5">
    <source>
        <dbReference type="ARBA" id="ARBA00022737"/>
    </source>
</evidence>
<keyword evidence="8" id="KW-1133">Transmembrane helix</keyword>
<keyword evidence="12" id="KW-0175">Coiled coil</keyword>
<feature type="compositionally biased region" description="Low complexity" evidence="13">
    <location>
        <begin position="2687"/>
        <end position="2700"/>
    </location>
</feature>
<feature type="compositionally biased region" description="Basic and acidic residues" evidence="13">
    <location>
        <begin position="1949"/>
        <end position="1968"/>
    </location>
</feature>
<dbReference type="Gene3D" id="2.60.40.60">
    <property type="entry name" value="Cadherins"/>
    <property type="match status" value="5"/>
</dbReference>
<comment type="function">
    <text evidence="10">Cadherins are calcium-dependent cell adhesion proteins. They preferentially interact with themselves in a homophilic manner in connecting cells.</text>
</comment>
<evidence type="ECO:0000256" key="9">
    <source>
        <dbReference type="ARBA" id="ARBA00023136"/>
    </source>
</evidence>
<evidence type="ECO:0000256" key="12">
    <source>
        <dbReference type="SAM" id="Coils"/>
    </source>
</evidence>
<evidence type="ECO:0000259" key="15">
    <source>
        <dbReference type="PROSITE" id="PS50268"/>
    </source>
</evidence>
<feature type="compositionally biased region" description="Low complexity" evidence="13">
    <location>
        <begin position="1969"/>
        <end position="1982"/>
    </location>
</feature>
<keyword evidence="2" id="KW-1003">Cell membrane</keyword>
<evidence type="ECO:0000256" key="3">
    <source>
        <dbReference type="ARBA" id="ARBA00022692"/>
    </source>
</evidence>
<feature type="compositionally biased region" description="Basic and acidic residues" evidence="13">
    <location>
        <begin position="1512"/>
        <end position="1521"/>
    </location>
</feature>
<evidence type="ECO:0000313" key="16">
    <source>
        <dbReference type="EnsemblMetazoa" id="XP_031783469"/>
    </source>
</evidence>
<feature type="compositionally biased region" description="Polar residues" evidence="13">
    <location>
        <begin position="2241"/>
        <end position="2255"/>
    </location>
</feature>
<feature type="region of interest" description="Disordered" evidence="13">
    <location>
        <begin position="2865"/>
        <end position="2890"/>
    </location>
</feature>
<feature type="compositionally biased region" description="Basic and acidic residues" evidence="13">
    <location>
        <begin position="2731"/>
        <end position="2753"/>
    </location>
</feature>
<name>A0A7M7T8Y7_NASVI</name>
<dbReference type="EnsemblMetazoa" id="XM_031927609">
    <property type="protein sequence ID" value="XP_031783469"/>
    <property type="gene ID" value="LOC107980815"/>
</dbReference>
<dbReference type="Pfam" id="PF00028">
    <property type="entry name" value="Cadherin"/>
    <property type="match status" value="1"/>
</dbReference>
<feature type="compositionally biased region" description="Basic and acidic residues" evidence="13">
    <location>
        <begin position="1663"/>
        <end position="1691"/>
    </location>
</feature>
<dbReference type="Proteomes" id="UP000002358">
    <property type="component" value="Chromosome 3"/>
</dbReference>
<feature type="region of interest" description="Disordered" evidence="13">
    <location>
        <begin position="1422"/>
        <end position="1523"/>
    </location>
</feature>
<feature type="compositionally biased region" description="Basic and acidic residues" evidence="13">
    <location>
        <begin position="2161"/>
        <end position="2196"/>
    </location>
</feature>
<keyword evidence="5" id="KW-0677">Repeat</keyword>
<dbReference type="SMART" id="SM00112">
    <property type="entry name" value="CA"/>
    <property type="match status" value="4"/>
</dbReference>
<organism evidence="16 17">
    <name type="scientific">Nasonia vitripennis</name>
    <name type="common">Parasitic wasp</name>
    <dbReference type="NCBI Taxonomy" id="7425"/>
    <lineage>
        <taxon>Eukaryota</taxon>
        <taxon>Metazoa</taxon>
        <taxon>Ecdysozoa</taxon>
        <taxon>Arthropoda</taxon>
        <taxon>Hexapoda</taxon>
        <taxon>Insecta</taxon>
        <taxon>Pterygota</taxon>
        <taxon>Neoptera</taxon>
        <taxon>Endopterygota</taxon>
        <taxon>Hymenoptera</taxon>
        <taxon>Apocrita</taxon>
        <taxon>Proctotrupomorpha</taxon>
        <taxon>Chalcidoidea</taxon>
        <taxon>Pteromalidae</taxon>
        <taxon>Pteromalinae</taxon>
        <taxon>Nasonia</taxon>
    </lineage>
</organism>
<feature type="compositionally biased region" description="Polar residues" evidence="13">
    <location>
        <begin position="2348"/>
        <end position="2363"/>
    </location>
</feature>
<feature type="compositionally biased region" description="Basic and acidic residues" evidence="13">
    <location>
        <begin position="1859"/>
        <end position="1940"/>
    </location>
</feature>
<feature type="compositionally biased region" description="Acidic residues" evidence="13">
    <location>
        <begin position="1431"/>
        <end position="1441"/>
    </location>
</feature>
<evidence type="ECO:0000256" key="7">
    <source>
        <dbReference type="ARBA" id="ARBA00022889"/>
    </source>
</evidence>
<feature type="compositionally biased region" description="Basic and acidic residues" evidence="13">
    <location>
        <begin position="2645"/>
        <end position="2671"/>
    </location>
</feature>
<feature type="region of interest" description="Disordered" evidence="13">
    <location>
        <begin position="1844"/>
        <end position="1990"/>
    </location>
</feature>
<dbReference type="PRINTS" id="PR00205">
    <property type="entry name" value="CADHERIN"/>
</dbReference>
<reference evidence="16" key="1">
    <citation type="submission" date="2021-01" db="UniProtKB">
        <authorList>
            <consortium name="EnsemblMetazoa"/>
        </authorList>
    </citation>
    <scope>IDENTIFICATION</scope>
</reference>
<keyword evidence="4 14" id="KW-0732">Signal</keyword>
<feature type="compositionally biased region" description="Polar residues" evidence="13">
    <location>
        <begin position="2324"/>
        <end position="2341"/>
    </location>
</feature>
<dbReference type="GO" id="GO:0016477">
    <property type="term" value="P:cell migration"/>
    <property type="evidence" value="ECO:0007669"/>
    <property type="project" value="TreeGrafter"/>
</dbReference>
<feature type="domain" description="Cadherin" evidence="15">
    <location>
        <begin position="120"/>
        <end position="252"/>
    </location>
</feature>
<feature type="compositionally biased region" description="Basic and acidic residues" evidence="13">
    <location>
        <begin position="2804"/>
        <end position="2826"/>
    </location>
</feature>
<dbReference type="GO" id="GO:0008013">
    <property type="term" value="F:beta-catenin binding"/>
    <property type="evidence" value="ECO:0007669"/>
    <property type="project" value="TreeGrafter"/>
</dbReference>
<feature type="compositionally biased region" description="Basic and acidic residues" evidence="13">
    <location>
        <begin position="2307"/>
        <end position="2323"/>
    </location>
</feature>
<feature type="region of interest" description="Disordered" evidence="13">
    <location>
        <begin position="860"/>
        <end position="882"/>
    </location>
</feature>
<feature type="compositionally biased region" description="Basic and acidic residues" evidence="13">
    <location>
        <begin position="1544"/>
        <end position="1562"/>
    </location>
</feature>
<evidence type="ECO:0000313" key="17">
    <source>
        <dbReference type="Proteomes" id="UP000002358"/>
    </source>
</evidence>
<feature type="compositionally biased region" description="Basic and acidic residues" evidence="13">
    <location>
        <begin position="1629"/>
        <end position="1648"/>
    </location>
</feature>
<feature type="signal peptide" evidence="14">
    <location>
        <begin position="1"/>
        <end position="24"/>
    </location>
</feature>
<feature type="compositionally biased region" description="Basic and acidic residues" evidence="13">
    <location>
        <begin position="2943"/>
        <end position="2958"/>
    </location>
</feature>
<feature type="compositionally biased region" description="Acidic residues" evidence="13">
    <location>
        <begin position="2488"/>
        <end position="2500"/>
    </location>
</feature>
<dbReference type="SUPFAM" id="SSF49313">
    <property type="entry name" value="Cadherin-like"/>
    <property type="match status" value="5"/>
</dbReference>
<feature type="compositionally biased region" description="Low complexity" evidence="13">
    <location>
        <begin position="1442"/>
        <end position="1451"/>
    </location>
</feature>
<dbReference type="GO" id="GO:0007156">
    <property type="term" value="P:homophilic cell adhesion via plasma membrane adhesion molecules"/>
    <property type="evidence" value="ECO:0007669"/>
    <property type="project" value="InterPro"/>
</dbReference>
<dbReference type="OrthoDB" id="8188793at2759"/>
<dbReference type="RefSeq" id="XP_031783469.1">
    <property type="nucleotide sequence ID" value="XM_031927609.1"/>
</dbReference>
<evidence type="ECO:0000256" key="8">
    <source>
        <dbReference type="ARBA" id="ARBA00022989"/>
    </source>
</evidence>
<feature type="domain" description="Cadherin" evidence="15">
    <location>
        <begin position="615"/>
        <end position="739"/>
    </location>
</feature>
<evidence type="ECO:0000256" key="2">
    <source>
        <dbReference type="ARBA" id="ARBA00022475"/>
    </source>
</evidence>
<feature type="domain" description="Cadherin" evidence="15">
    <location>
        <begin position="253"/>
        <end position="369"/>
    </location>
</feature>
<feature type="coiled-coil region" evidence="12">
    <location>
        <begin position="1997"/>
        <end position="2028"/>
    </location>
</feature>
<feature type="compositionally biased region" description="Basic and acidic residues" evidence="13">
    <location>
        <begin position="1759"/>
        <end position="1811"/>
    </location>
</feature>
<evidence type="ECO:0000256" key="13">
    <source>
        <dbReference type="SAM" id="MobiDB-lite"/>
    </source>
</evidence>
<feature type="chain" id="PRO_5029568160" description="Cadherin domain-containing protein" evidence="14">
    <location>
        <begin position="25"/>
        <end position="3011"/>
    </location>
</feature>
<dbReference type="PANTHER" id="PTHR24027:SF438">
    <property type="entry name" value="CADHERIN 23"/>
    <property type="match status" value="1"/>
</dbReference>
<dbReference type="InParanoid" id="A0A7M7T8Y7"/>
<keyword evidence="6 11" id="KW-0106">Calcium</keyword>
<dbReference type="FunFam" id="2.60.40.60:FF:000098">
    <property type="entry name" value="cadherin-23 isoform X1"/>
    <property type="match status" value="1"/>
</dbReference>
<feature type="compositionally biased region" description="Basic and acidic residues" evidence="13">
    <location>
        <begin position="2278"/>
        <end position="2296"/>
    </location>
</feature>
<feature type="region of interest" description="Disordered" evidence="13">
    <location>
        <begin position="1336"/>
        <end position="1360"/>
    </location>
</feature>
<feature type="region of interest" description="Disordered" evidence="13">
    <location>
        <begin position="1544"/>
        <end position="1825"/>
    </location>
</feature>
<dbReference type="GO" id="GO:0045296">
    <property type="term" value="F:cadherin binding"/>
    <property type="evidence" value="ECO:0007669"/>
    <property type="project" value="TreeGrafter"/>
</dbReference>
<dbReference type="GO" id="GO:0009653">
    <property type="term" value="P:anatomical structure morphogenesis"/>
    <property type="evidence" value="ECO:0007669"/>
    <property type="project" value="UniProtKB-ARBA"/>
</dbReference>
<dbReference type="InterPro" id="IPR020894">
    <property type="entry name" value="Cadherin_CS"/>
</dbReference>
<feature type="compositionally biased region" description="Polar residues" evidence="13">
    <location>
        <begin position="871"/>
        <end position="882"/>
    </location>
</feature>
<accession>A0A7M7T8Y7</accession>
<feature type="compositionally biased region" description="Polar residues" evidence="13">
    <location>
        <begin position="2591"/>
        <end position="2604"/>
    </location>
</feature>
<feature type="compositionally biased region" description="Basic and acidic residues" evidence="13">
    <location>
        <begin position="2768"/>
        <end position="2788"/>
    </location>
</feature>
<keyword evidence="7" id="KW-0130">Cell adhesion</keyword>
<feature type="compositionally biased region" description="Basic and acidic residues" evidence="13">
    <location>
        <begin position="2607"/>
        <end position="2636"/>
    </location>
</feature>
<dbReference type="GO" id="GO:0060429">
    <property type="term" value="P:epithelium development"/>
    <property type="evidence" value="ECO:0007669"/>
    <property type="project" value="UniProtKB-ARBA"/>
</dbReference>
<dbReference type="InterPro" id="IPR015919">
    <property type="entry name" value="Cadherin-like_sf"/>
</dbReference>
<feature type="compositionally biased region" description="Basic and acidic residues" evidence="13">
    <location>
        <begin position="2451"/>
        <end position="2469"/>
    </location>
</feature>
<dbReference type="PROSITE" id="PS50268">
    <property type="entry name" value="CADHERIN_2"/>
    <property type="match status" value="5"/>
</dbReference>
<protein>
    <recommendedName>
        <fullName evidence="15">Cadherin domain-containing protein</fullName>
    </recommendedName>
</protein>
<dbReference type="PANTHER" id="PTHR24027">
    <property type="entry name" value="CADHERIN-23"/>
    <property type="match status" value="1"/>
</dbReference>
<evidence type="ECO:0000256" key="4">
    <source>
        <dbReference type="ARBA" id="ARBA00022729"/>
    </source>
</evidence>
<feature type="compositionally biased region" description="Basic and acidic residues" evidence="13">
    <location>
        <begin position="1708"/>
        <end position="1731"/>
    </location>
</feature>
<dbReference type="GO" id="GO:0016342">
    <property type="term" value="C:catenin complex"/>
    <property type="evidence" value="ECO:0007669"/>
    <property type="project" value="TreeGrafter"/>
</dbReference>
<dbReference type="KEGG" id="nvi:107980815"/>